<dbReference type="CDD" id="cd00303">
    <property type="entry name" value="retropepsin_like"/>
    <property type="match status" value="1"/>
</dbReference>
<proteinExistence type="predicted"/>
<dbReference type="HOGENOM" id="CLU_2874106_0_0_1"/>
<dbReference type="OrthoDB" id="5472149at2759"/>
<organism evidence="1 2">
    <name type="scientific">Trichophyton interdigitale (strain MR816)</name>
    <dbReference type="NCBI Taxonomy" id="1215338"/>
    <lineage>
        <taxon>Eukaryota</taxon>
        <taxon>Fungi</taxon>
        <taxon>Dikarya</taxon>
        <taxon>Ascomycota</taxon>
        <taxon>Pezizomycotina</taxon>
        <taxon>Eurotiomycetes</taxon>
        <taxon>Eurotiomycetidae</taxon>
        <taxon>Onygenales</taxon>
        <taxon>Arthrodermataceae</taxon>
        <taxon>Trichophyton</taxon>
    </lineage>
</organism>
<dbReference type="InterPro" id="IPR021109">
    <property type="entry name" value="Peptidase_aspartic_dom_sf"/>
</dbReference>
<dbReference type="EMBL" id="AOKY01000511">
    <property type="protein sequence ID" value="KDB21359.1"/>
    <property type="molecule type" value="Genomic_DNA"/>
</dbReference>
<reference evidence="1 2" key="1">
    <citation type="submission" date="2014-02" db="EMBL/GenBank/DDBJ databases">
        <title>The Genome Sequence of Trichophyton interdigitale MR816.</title>
        <authorList>
            <consortium name="The Broad Institute Genomics Platform"/>
            <person name="Cuomo C.A."/>
            <person name="White T.C."/>
            <person name="Graser Y."/>
            <person name="Martinez-Rossi N."/>
            <person name="Heitman J."/>
            <person name="Young S.K."/>
            <person name="Zeng Q."/>
            <person name="Gargeya S."/>
            <person name="Abouelleil A."/>
            <person name="Alvarado L."/>
            <person name="Chapman S.B."/>
            <person name="Gainer-Dewar J."/>
            <person name="Goldberg J."/>
            <person name="Griggs A."/>
            <person name="Gujja S."/>
            <person name="Hansen M."/>
            <person name="Howarth C."/>
            <person name="Imamovic A."/>
            <person name="Larimer J."/>
            <person name="Martinez D."/>
            <person name="Murphy C."/>
            <person name="Pearson M.D."/>
            <person name="Persinoti G."/>
            <person name="Poon T."/>
            <person name="Priest M."/>
            <person name="Roberts A.D."/>
            <person name="Saif S."/>
            <person name="Shea T.D."/>
            <person name="Sykes S.N."/>
            <person name="Wortman J."/>
            <person name="Nusbaum C."/>
            <person name="Birren B."/>
        </authorList>
    </citation>
    <scope>NUCLEOTIDE SEQUENCE [LARGE SCALE GENOMIC DNA]</scope>
    <source>
        <strain evidence="1 2">MR816</strain>
    </source>
</reference>
<keyword evidence="2" id="KW-1185">Reference proteome</keyword>
<evidence type="ECO:0008006" key="3">
    <source>
        <dbReference type="Google" id="ProtNLM"/>
    </source>
</evidence>
<comment type="caution">
    <text evidence="1">The sequence shown here is derived from an EMBL/GenBank/DDBJ whole genome shotgun (WGS) entry which is preliminary data.</text>
</comment>
<dbReference type="AlphaFoldDB" id="A0A059J0Q4"/>
<dbReference type="Proteomes" id="UP000024533">
    <property type="component" value="Unassembled WGS sequence"/>
</dbReference>
<sequence length="64" mass="6995">AASLKAIQGMNYLVIMVRLVGQNARALVDSGAIGNFINTEFIKQSRIITRNKDKLYELGGLNEG</sequence>
<gene>
    <name evidence="1" type="ORF">H109_06705</name>
</gene>
<accession>A0A059J0Q4</accession>
<dbReference type="Gene3D" id="2.40.70.10">
    <property type="entry name" value="Acid Proteases"/>
    <property type="match status" value="1"/>
</dbReference>
<evidence type="ECO:0000313" key="2">
    <source>
        <dbReference type="Proteomes" id="UP000024533"/>
    </source>
</evidence>
<feature type="non-terminal residue" evidence="1">
    <location>
        <position position="1"/>
    </location>
</feature>
<name>A0A059J0Q4_TRIIM</name>
<evidence type="ECO:0000313" key="1">
    <source>
        <dbReference type="EMBL" id="KDB21359.1"/>
    </source>
</evidence>
<protein>
    <recommendedName>
        <fullName evidence="3">Peptidase A2 domain-containing protein</fullName>
    </recommendedName>
</protein>